<comment type="similarity">
    <text evidence="4">Belongs to the Maf family. YhdE subfamily.</text>
</comment>
<dbReference type="NCBIfam" id="TIGR00172">
    <property type="entry name" value="maf"/>
    <property type="match status" value="1"/>
</dbReference>
<comment type="catalytic activity">
    <reaction evidence="4">
        <text>UTP + H2O = UMP + diphosphate + H(+)</text>
        <dbReference type="Rhea" id="RHEA:29395"/>
        <dbReference type="ChEBI" id="CHEBI:15377"/>
        <dbReference type="ChEBI" id="CHEBI:15378"/>
        <dbReference type="ChEBI" id="CHEBI:33019"/>
        <dbReference type="ChEBI" id="CHEBI:46398"/>
        <dbReference type="ChEBI" id="CHEBI:57865"/>
        <dbReference type="EC" id="3.6.1.9"/>
    </reaction>
</comment>
<sequence length="198" mass="20899">MATLYLASASPRRAELLTQIGVSFVVHATDIDESALPGETPECYVERLAKTKAMVALTEIDDEQACVLGSDTTVVLDGRILGKPVDAADARAMLSALSGREHQILTAVAVADQQRCTVQVVGTRVWFCPLSQAEIEAYWATGEPCDKAGAYGIQGFGAVLVSRIEGSYSAVVGLPLHETAALLADFDIACWGRDGAGL</sequence>
<dbReference type="GO" id="GO:0005737">
    <property type="term" value="C:cytoplasm"/>
    <property type="evidence" value="ECO:0007669"/>
    <property type="project" value="UniProtKB-SubCell"/>
</dbReference>
<evidence type="ECO:0000313" key="5">
    <source>
        <dbReference type="EMBL" id="MBB3104702.1"/>
    </source>
</evidence>
<organism evidence="5 6">
    <name type="scientific">Azomonas macrocytogenes</name>
    <name type="common">Azotobacter macrocytogenes</name>
    <dbReference type="NCBI Taxonomy" id="69962"/>
    <lineage>
        <taxon>Bacteria</taxon>
        <taxon>Pseudomonadati</taxon>
        <taxon>Pseudomonadota</taxon>
        <taxon>Gammaproteobacteria</taxon>
        <taxon>Pseudomonadales</taxon>
        <taxon>Pseudomonadaceae</taxon>
        <taxon>Azomonas</taxon>
    </lineage>
</organism>
<dbReference type="EMBL" id="JACHXI010000018">
    <property type="protein sequence ID" value="MBB3104702.1"/>
    <property type="molecule type" value="Genomic_DNA"/>
</dbReference>
<dbReference type="EC" id="3.6.1.9" evidence="4"/>
<name>A0A839T5I9_AZOMA</name>
<dbReference type="InterPro" id="IPR003697">
    <property type="entry name" value="Maf-like"/>
</dbReference>
<protein>
    <recommendedName>
        <fullName evidence="4">dTTP/UTP pyrophosphatase</fullName>
        <shortName evidence="4">dTTPase/UTPase</shortName>
        <ecNumber evidence="4">3.6.1.9</ecNumber>
    </recommendedName>
    <alternativeName>
        <fullName evidence="4">Nucleoside triphosphate pyrophosphatase</fullName>
    </alternativeName>
    <alternativeName>
        <fullName evidence="4">Nucleotide pyrophosphatase</fullName>
        <shortName evidence="4">Nucleotide PPase</shortName>
    </alternativeName>
</protein>
<dbReference type="AlphaFoldDB" id="A0A839T5I9"/>
<comment type="subcellular location">
    <subcellularLocation>
        <location evidence="4">Cytoplasm</location>
    </subcellularLocation>
</comment>
<keyword evidence="6" id="KW-1185">Reference proteome</keyword>
<dbReference type="CDD" id="cd00555">
    <property type="entry name" value="Maf"/>
    <property type="match status" value="1"/>
</dbReference>
<feature type="site" description="Important for substrate specificity" evidence="4">
    <location>
        <position position="12"/>
    </location>
</feature>
<keyword evidence="2 4" id="KW-0378">Hydrolase</keyword>
<gene>
    <name evidence="5" type="ORF">FHR87_003127</name>
</gene>
<feature type="active site" description="Proton acceptor" evidence="4">
    <location>
        <position position="71"/>
    </location>
</feature>
<feature type="site" description="Important for substrate specificity" evidence="4">
    <location>
        <position position="154"/>
    </location>
</feature>
<accession>A0A839T5I9</accession>
<comment type="catalytic activity">
    <reaction evidence="4">
        <text>dTTP + H2O = dTMP + diphosphate + H(+)</text>
        <dbReference type="Rhea" id="RHEA:28534"/>
        <dbReference type="ChEBI" id="CHEBI:15377"/>
        <dbReference type="ChEBI" id="CHEBI:15378"/>
        <dbReference type="ChEBI" id="CHEBI:33019"/>
        <dbReference type="ChEBI" id="CHEBI:37568"/>
        <dbReference type="ChEBI" id="CHEBI:63528"/>
        <dbReference type="EC" id="3.6.1.9"/>
    </reaction>
</comment>
<dbReference type="Pfam" id="PF02545">
    <property type="entry name" value="Maf"/>
    <property type="match status" value="1"/>
</dbReference>
<dbReference type="InterPro" id="IPR029001">
    <property type="entry name" value="ITPase-like_fam"/>
</dbReference>
<dbReference type="PANTHER" id="PTHR43213:SF5">
    <property type="entry name" value="BIFUNCTIONAL DTTP_UTP PYROPHOSPHATASE_METHYLTRANSFERASE PROTEIN-RELATED"/>
    <property type="match status" value="1"/>
</dbReference>
<proteinExistence type="inferred from homology"/>
<evidence type="ECO:0000256" key="3">
    <source>
        <dbReference type="ARBA" id="ARBA00023080"/>
    </source>
</evidence>
<evidence type="ECO:0000313" key="6">
    <source>
        <dbReference type="Proteomes" id="UP000549250"/>
    </source>
</evidence>
<feature type="site" description="Important for substrate specificity" evidence="4">
    <location>
        <position position="72"/>
    </location>
</feature>
<dbReference type="HAMAP" id="MF_00528">
    <property type="entry name" value="Maf"/>
    <property type="match status" value="1"/>
</dbReference>
<comment type="cofactor">
    <cofactor evidence="1 4">
        <name>a divalent metal cation</name>
        <dbReference type="ChEBI" id="CHEBI:60240"/>
    </cofactor>
</comment>
<dbReference type="PIRSF" id="PIRSF006305">
    <property type="entry name" value="Maf"/>
    <property type="match status" value="1"/>
</dbReference>
<dbReference type="GO" id="GO:0047429">
    <property type="term" value="F:nucleoside triphosphate diphosphatase activity"/>
    <property type="evidence" value="ECO:0007669"/>
    <property type="project" value="UniProtKB-EC"/>
</dbReference>
<reference evidence="5 6" key="1">
    <citation type="submission" date="2020-08" db="EMBL/GenBank/DDBJ databases">
        <title>Genomic Encyclopedia of Type Strains, Phase III (KMG-III): the genomes of soil and plant-associated and newly described type strains.</title>
        <authorList>
            <person name="Whitman W."/>
        </authorList>
    </citation>
    <scope>NUCLEOTIDE SEQUENCE [LARGE SCALE GENOMIC DNA]</scope>
    <source>
        <strain evidence="5 6">CECT 4462</strain>
    </source>
</reference>
<comment type="caution">
    <text evidence="4">Lacks conserved residue(s) required for the propagation of feature annotation.</text>
</comment>
<dbReference type="SUPFAM" id="SSF52972">
    <property type="entry name" value="ITPase-like"/>
    <property type="match status" value="1"/>
</dbReference>
<evidence type="ECO:0000256" key="1">
    <source>
        <dbReference type="ARBA" id="ARBA00001968"/>
    </source>
</evidence>
<evidence type="ECO:0000256" key="2">
    <source>
        <dbReference type="ARBA" id="ARBA00022801"/>
    </source>
</evidence>
<dbReference type="PANTHER" id="PTHR43213">
    <property type="entry name" value="BIFUNCTIONAL DTTP/UTP PYROPHOSPHATASE/METHYLTRANSFERASE PROTEIN-RELATED"/>
    <property type="match status" value="1"/>
</dbReference>
<dbReference type="Proteomes" id="UP000549250">
    <property type="component" value="Unassembled WGS sequence"/>
</dbReference>
<dbReference type="Gene3D" id="3.90.950.10">
    <property type="match status" value="1"/>
</dbReference>
<comment type="function">
    <text evidence="4">Nucleoside triphosphate pyrophosphatase that hydrolyzes dTTP and UTP. May have a dual role in cell division arrest and in preventing the incorporation of modified nucleotides into cellular nucleic acids.</text>
</comment>
<keyword evidence="4" id="KW-0963">Cytoplasm</keyword>
<keyword evidence="3 4" id="KW-0546">Nucleotide metabolism</keyword>
<dbReference type="GO" id="GO:0009117">
    <property type="term" value="P:nucleotide metabolic process"/>
    <property type="evidence" value="ECO:0007669"/>
    <property type="project" value="UniProtKB-KW"/>
</dbReference>
<comment type="caution">
    <text evidence="5">The sequence shown here is derived from an EMBL/GenBank/DDBJ whole genome shotgun (WGS) entry which is preliminary data.</text>
</comment>
<dbReference type="RefSeq" id="WP_183167544.1">
    <property type="nucleotide sequence ID" value="NZ_JACHXI010000018.1"/>
</dbReference>
<evidence type="ECO:0000256" key="4">
    <source>
        <dbReference type="HAMAP-Rule" id="MF_00528"/>
    </source>
</evidence>